<keyword evidence="5" id="KW-1185">Reference proteome</keyword>
<dbReference type="EMBL" id="WNDD01000012">
    <property type="protein sequence ID" value="MTV02305.1"/>
    <property type="molecule type" value="Genomic_DNA"/>
</dbReference>
<keyword evidence="2" id="KW-0677">Repeat</keyword>
<evidence type="ECO:0000313" key="4">
    <source>
        <dbReference type="EMBL" id="MTV02305.1"/>
    </source>
</evidence>
<dbReference type="Proteomes" id="UP000482671">
    <property type="component" value="Unassembled WGS sequence"/>
</dbReference>
<dbReference type="InterPro" id="IPR015915">
    <property type="entry name" value="Kelch-typ_b-propeller"/>
</dbReference>
<accession>A0A3R6GH85</accession>
<dbReference type="InterPro" id="IPR006652">
    <property type="entry name" value="Kelch_1"/>
</dbReference>
<dbReference type="SUPFAM" id="SSF117281">
    <property type="entry name" value="Kelch motif"/>
    <property type="match status" value="1"/>
</dbReference>
<reference evidence="5 6" key="1">
    <citation type="journal article" date="2019" name="Nat. Med.">
        <title>A library of human gut bacterial isolates paired with longitudinal multiomics data enables mechanistic microbiome research.</title>
        <authorList>
            <person name="Poyet M."/>
            <person name="Groussin M."/>
            <person name="Gibbons S.M."/>
            <person name="Avila-Pacheco J."/>
            <person name="Jiang X."/>
            <person name="Kearney S.M."/>
            <person name="Perrotta A.R."/>
            <person name="Berdy B."/>
            <person name="Zhao S."/>
            <person name="Lieberman T.D."/>
            <person name="Swanson P.K."/>
            <person name="Smith M."/>
            <person name="Roesemann S."/>
            <person name="Alexander J.E."/>
            <person name="Rich S.A."/>
            <person name="Livny J."/>
            <person name="Vlamakis H."/>
            <person name="Clish C."/>
            <person name="Bullock K."/>
            <person name="Deik A."/>
            <person name="Scott J."/>
            <person name="Pierce K.A."/>
            <person name="Xavier R.J."/>
            <person name="Alm E.J."/>
        </authorList>
    </citation>
    <scope>NUCLEOTIDE SEQUENCE [LARGE SCALE GENOMIC DNA]</scope>
    <source>
        <strain evidence="4 6">BIOML-A11</strain>
        <strain evidence="3 5">BIOML-A29</strain>
    </source>
</reference>
<dbReference type="InterPro" id="IPR036116">
    <property type="entry name" value="FN3_sf"/>
</dbReference>
<dbReference type="RefSeq" id="WP_022322985.1">
    <property type="nucleotide sequence ID" value="NZ_BAABZJ010000001.1"/>
</dbReference>
<evidence type="ECO:0000256" key="2">
    <source>
        <dbReference type="ARBA" id="ARBA00022737"/>
    </source>
</evidence>
<name>A0A3R6GH85_9BACT</name>
<evidence type="ECO:0000313" key="5">
    <source>
        <dbReference type="Proteomes" id="UP000434916"/>
    </source>
</evidence>
<dbReference type="PROSITE" id="PS51257">
    <property type="entry name" value="PROKAR_LIPOPROTEIN"/>
    <property type="match status" value="1"/>
</dbReference>
<dbReference type="SUPFAM" id="SSF49265">
    <property type="entry name" value="Fibronectin type III"/>
    <property type="match status" value="2"/>
</dbReference>
<comment type="caution">
    <text evidence="4">The sequence shown here is derived from an EMBL/GenBank/DDBJ whole genome shotgun (WGS) entry which is preliminary data.</text>
</comment>
<organism evidence="4 6">
    <name type="scientific">Parabacteroides merdae</name>
    <dbReference type="NCBI Taxonomy" id="46503"/>
    <lineage>
        <taxon>Bacteria</taxon>
        <taxon>Pseudomonadati</taxon>
        <taxon>Bacteroidota</taxon>
        <taxon>Bacteroidia</taxon>
        <taxon>Bacteroidales</taxon>
        <taxon>Tannerellaceae</taxon>
        <taxon>Parabacteroides</taxon>
    </lineage>
</organism>
<dbReference type="AlphaFoldDB" id="A0A3R6GH85"/>
<dbReference type="EMBL" id="WNCN01000012">
    <property type="protein sequence ID" value="MTU39972.1"/>
    <property type="molecule type" value="Genomic_DNA"/>
</dbReference>
<dbReference type="Pfam" id="PF01344">
    <property type="entry name" value="Kelch_1"/>
    <property type="match status" value="1"/>
</dbReference>
<dbReference type="Gene3D" id="2.120.10.80">
    <property type="entry name" value="Kelch-type beta propeller"/>
    <property type="match status" value="1"/>
</dbReference>
<dbReference type="PANTHER" id="PTHR24412">
    <property type="entry name" value="KELCH PROTEIN"/>
    <property type="match status" value="1"/>
</dbReference>
<dbReference type="PANTHER" id="PTHR24412:SF489">
    <property type="entry name" value="RING FINGER DOMAIN AND KELCH REPEAT-CONTAINING PROTEIN DDB_G0271372"/>
    <property type="match status" value="1"/>
</dbReference>
<evidence type="ECO:0000256" key="1">
    <source>
        <dbReference type="ARBA" id="ARBA00022441"/>
    </source>
</evidence>
<dbReference type="Proteomes" id="UP000434916">
    <property type="component" value="Unassembled WGS sequence"/>
</dbReference>
<protein>
    <recommendedName>
        <fullName evidence="7">N-acetylneuraminate epimerase</fullName>
    </recommendedName>
</protein>
<evidence type="ECO:0000313" key="6">
    <source>
        <dbReference type="Proteomes" id="UP000482671"/>
    </source>
</evidence>
<gene>
    <name evidence="3" type="ORF">GMD82_10905</name>
    <name evidence="4" type="ORF">GME02_11660</name>
</gene>
<evidence type="ECO:0000313" key="3">
    <source>
        <dbReference type="EMBL" id="MTU39972.1"/>
    </source>
</evidence>
<dbReference type="InterPro" id="IPR013783">
    <property type="entry name" value="Ig-like_fold"/>
</dbReference>
<keyword evidence="1" id="KW-0880">Kelch repeat</keyword>
<sequence>MKHIYSIFLSAVSLLWMLSGCVEDPDMDTRLQKAKAPEVSETSMEGEAYASSITLKAQIMKENGLPVKECGVCWSTQTGTEPLENMRNKRYTKADKIENHNFTATISNLEDSTKYYVYAYAINDIDTAFSKTEGAYTTINGIGEVATLDVDSATVKATSTWVKGKVKNRGVGIEKLGFYYKKKKQTGDIEPSDQDSVITYEGSDLATVDTFSCQITNLEPETWYYVRAFAKNQFGEFAFNVDSFRTTDGKPFVGKLSLIKDSTTFTTADLFAFLINEGDAPVSAYGFCWSVEEGPTIDADTIICTSLEDDGKFTGRIQGLESAKKYYARAYAINNFGTVYSEEEITISTKSEKPNIITFPITPDSIKSDGTVHIGGELQNGGNSAATEWGICWSSSNKEPSIKDNHVAVDDTLFMYALPSLKGATIYYARTYATNKSGLTGYGEVKSFTTPNIFENKNIYPGANRQFSAGFILNDQNSGSRIYVVGGDLGGERSKEMFGYNVQADEWIPMAECLNAYSQMSAAVYKNQAYLLGGIDKQTIGANCQIYNLDNNWSEPTQYSLPGGRFGAVSFTYRDSLYVLGGSDGSNNMNEILRYDLSSQNIDGSWDVIAKFPAYQRGGIVQVVGDKVYAGLGEGGNGIRSGFWESSDSLKIWNPISIPDKIGSVSSGVYDEQRNSFFMIDNNGKIWEYNLSSGEWTARSLLGYRMNNYHMFMLNGIIYILGQDLYYANKFIKYNPIWDN</sequence>
<dbReference type="Gene3D" id="2.60.40.10">
    <property type="entry name" value="Immunoglobulins"/>
    <property type="match status" value="1"/>
</dbReference>
<evidence type="ECO:0008006" key="7">
    <source>
        <dbReference type="Google" id="ProtNLM"/>
    </source>
</evidence>
<proteinExistence type="predicted"/>